<dbReference type="Proteomes" id="UP000299084">
    <property type="component" value="Unassembled WGS sequence"/>
</dbReference>
<evidence type="ECO:0000313" key="3">
    <source>
        <dbReference type="Proteomes" id="UP000299084"/>
    </source>
</evidence>
<sequence>MTLRWQRGLLKMRASQQKAAKTAQRQPLFPTAPSSQVSGRRPEPITYAREPCGSCYDGREHQGHPRQRPCPLHKDNALQKTPSTSFDVVQLRGDVLGPVGGLVGALNGTGGGGGGGCDGGGGRGGCCSIRAWILLLPSALKRDADITLVGQKSWFSSSPRGPSTWDLSFIKHLSDKKNCEFQDDTGVREAPTIRHLVHGGDQHKGTVAGEEGALRNAAPDQPHRWDWTGQAGPRCLHPYAIAGTRLQATDTPHVPTPATPVPRLLDLDAAAEFLQHILPGVVVNDEHTVLLVWPLVPLEHSHGWLISVSPCKWGAQRCPFRQAFPHDLALQPHPRTLLASCQTLEPLRAGI</sequence>
<name>A0A5N4EJ02_CAMDR</name>
<proteinExistence type="predicted"/>
<evidence type="ECO:0000256" key="1">
    <source>
        <dbReference type="SAM" id="MobiDB-lite"/>
    </source>
</evidence>
<comment type="caution">
    <text evidence="2">The sequence shown here is derived from an EMBL/GenBank/DDBJ whole genome shotgun (WGS) entry which is preliminary data.</text>
</comment>
<feature type="compositionally biased region" description="Polar residues" evidence="1">
    <location>
        <begin position="14"/>
        <end position="25"/>
    </location>
</feature>
<dbReference type="EMBL" id="JWIN03000001">
    <property type="protein sequence ID" value="KAB1283330.1"/>
    <property type="molecule type" value="Genomic_DNA"/>
</dbReference>
<reference evidence="2 3" key="1">
    <citation type="journal article" date="2019" name="Mol. Ecol. Resour.">
        <title>Improving Illumina assemblies with Hi-C and long reads: an example with the North African dromedary.</title>
        <authorList>
            <person name="Elbers J.P."/>
            <person name="Rogers M.F."/>
            <person name="Perelman P.L."/>
            <person name="Proskuryakova A.A."/>
            <person name="Serdyukova N.A."/>
            <person name="Johnson W.E."/>
            <person name="Horin P."/>
            <person name="Corander J."/>
            <person name="Murphy D."/>
            <person name="Burger P.A."/>
        </authorList>
    </citation>
    <scope>NUCLEOTIDE SEQUENCE [LARGE SCALE GENOMIC DNA]</scope>
    <source>
        <strain evidence="2">Drom800</strain>
        <tissue evidence="2">Blood</tissue>
    </source>
</reference>
<accession>A0A5N4EJ02</accession>
<protein>
    <submittedName>
        <fullName evidence="2">Uncharacterized protein</fullName>
    </submittedName>
</protein>
<evidence type="ECO:0000313" key="2">
    <source>
        <dbReference type="EMBL" id="KAB1283330.1"/>
    </source>
</evidence>
<organism evidence="2 3">
    <name type="scientific">Camelus dromedarius</name>
    <name type="common">Dromedary</name>
    <name type="synonym">Arabian camel</name>
    <dbReference type="NCBI Taxonomy" id="9838"/>
    <lineage>
        <taxon>Eukaryota</taxon>
        <taxon>Metazoa</taxon>
        <taxon>Chordata</taxon>
        <taxon>Craniata</taxon>
        <taxon>Vertebrata</taxon>
        <taxon>Euteleostomi</taxon>
        <taxon>Mammalia</taxon>
        <taxon>Eutheria</taxon>
        <taxon>Laurasiatheria</taxon>
        <taxon>Artiodactyla</taxon>
        <taxon>Tylopoda</taxon>
        <taxon>Camelidae</taxon>
        <taxon>Camelus</taxon>
    </lineage>
</organism>
<keyword evidence="3" id="KW-1185">Reference proteome</keyword>
<feature type="region of interest" description="Disordered" evidence="1">
    <location>
        <begin position="1"/>
        <end position="42"/>
    </location>
</feature>
<gene>
    <name evidence="2" type="ORF">Cadr_000000045</name>
</gene>
<dbReference type="AlphaFoldDB" id="A0A5N4EJ02"/>